<evidence type="ECO:0000313" key="4">
    <source>
        <dbReference type="EMBL" id="VFT81055.1"/>
    </source>
</evidence>
<dbReference type="InterPro" id="IPR002937">
    <property type="entry name" value="Amino_oxidase"/>
</dbReference>
<feature type="signal peptide" evidence="1">
    <location>
        <begin position="1"/>
        <end position="15"/>
    </location>
</feature>
<dbReference type="InterPro" id="IPR036188">
    <property type="entry name" value="FAD/NAD-bd_sf"/>
</dbReference>
<dbReference type="PANTHER" id="PTHR42923">
    <property type="entry name" value="PROTOPORPHYRINOGEN OXIDASE"/>
    <property type="match status" value="1"/>
</dbReference>
<dbReference type="GO" id="GO:0016491">
    <property type="term" value="F:oxidoreductase activity"/>
    <property type="evidence" value="ECO:0007669"/>
    <property type="project" value="InterPro"/>
</dbReference>
<name>A0A485KCZ4_9STRA</name>
<accession>A0A485KCZ4</accession>
<protein>
    <submittedName>
        <fullName evidence="4">Aste57867_3916 protein</fullName>
    </submittedName>
</protein>
<dbReference type="EMBL" id="CAADRA010000822">
    <property type="protein sequence ID" value="VFT81055.1"/>
    <property type="molecule type" value="Genomic_DNA"/>
</dbReference>
<gene>
    <name evidence="4" type="primary">Aste57867_3916</name>
    <name evidence="3" type="ORF">As57867_003905</name>
    <name evidence="4" type="ORF">ASTE57867_3916</name>
</gene>
<dbReference type="OrthoDB" id="5046242at2759"/>
<dbReference type="Gene3D" id="3.50.50.60">
    <property type="entry name" value="FAD/NAD(P)-binding domain"/>
    <property type="match status" value="1"/>
</dbReference>
<dbReference type="Gene3D" id="1.10.405.20">
    <property type="match status" value="1"/>
</dbReference>
<evidence type="ECO:0000256" key="1">
    <source>
        <dbReference type="SAM" id="SignalP"/>
    </source>
</evidence>
<sequence>MTWVVLIALLTVASAAIQLKTSDRVVVIGGGAAGVHYASLLAKKGLRNITILEASNSIGGKSLTLVDDQNTAQEMGTIFALETYTPIFDLASEYDPTNLKIPSALQSPDYMNFLGEGVGASDNDPSTHLDYPHYALRTLLMTASPEIKVNATAAQLQALVMDQARRYFALHRSIFGAYAYGMPPPPKDWRLIDMTAIKFLQANNLTALAGMLRFSQQTQGYGILETIPAFYFLWWSHPDAIAKILQAKLLGKPTAYIFEQGFQRIWQKIAASHGNSIKTILGANVTRVSRGLLSGAKPGVTYTHDKKVITIECDHVVMAVDLSLYAKVIDDLTVDEKALFTTSYTASTFITTLFESKPSPAEAACVVWHYRMIQGGRVSTLRNSKLMMTYNGSFASWGTLTCGTQHRVAYQYYDWPLRQVNQQSSKSLLRADLKRAGLTDTRLHTTRPFNYFPRFTPEGLKAGLPWKIWDVQGQHQTTWIGSSVCFESVLDVVTYNNNLIQRVQVE</sequence>
<keyword evidence="1" id="KW-0732">Signal</keyword>
<dbReference type="Gene3D" id="3.30.70.1990">
    <property type="match status" value="1"/>
</dbReference>
<dbReference type="Pfam" id="PF01593">
    <property type="entry name" value="Amino_oxidase"/>
    <property type="match status" value="1"/>
</dbReference>
<dbReference type="Proteomes" id="UP000332933">
    <property type="component" value="Unassembled WGS sequence"/>
</dbReference>
<reference evidence="4 5" key="1">
    <citation type="submission" date="2019-03" db="EMBL/GenBank/DDBJ databases">
        <authorList>
            <person name="Gaulin E."/>
            <person name="Dumas B."/>
        </authorList>
    </citation>
    <scope>NUCLEOTIDE SEQUENCE [LARGE SCALE GENOMIC DNA]</scope>
    <source>
        <strain evidence="4">CBS 568.67</strain>
    </source>
</reference>
<dbReference type="InterPro" id="IPR050464">
    <property type="entry name" value="Zeta_carotene_desat/Oxidored"/>
</dbReference>
<reference evidence="3" key="2">
    <citation type="submission" date="2019-06" db="EMBL/GenBank/DDBJ databases">
        <title>Genomics analysis of Aphanomyces spp. identifies a new class of oomycete effector associated with host adaptation.</title>
        <authorList>
            <person name="Gaulin E."/>
        </authorList>
    </citation>
    <scope>NUCLEOTIDE SEQUENCE</scope>
    <source>
        <strain evidence="3">CBS 578.67</strain>
    </source>
</reference>
<proteinExistence type="predicted"/>
<evidence type="ECO:0000313" key="3">
    <source>
        <dbReference type="EMBL" id="KAF0714339.1"/>
    </source>
</evidence>
<evidence type="ECO:0000313" key="5">
    <source>
        <dbReference type="Proteomes" id="UP000332933"/>
    </source>
</evidence>
<organism evidence="4 5">
    <name type="scientific">Aphanomyces stellatus</name>
    <dbReference type="NCBI Taxonomy" id="120398"/>
    <lineage>
        <taxon>Eukaryota</taxon>
        <taxon>Sar</taxon>
        <taxon>Stramenopiles</taxon>
        <taxon>Oomycota</taxon>
        <taxon>Saprolegniomycetes</taxon>
        <taxon>Saprolegniales</taxon>
        <taxon>Verrucalvaceae</taxon>
        <taxon>Aphanomyces</taxon>
    </lineage>
</organism>
<feature type="chain" id="PRO_5033436771" evidence="1">
    <location>
        <begin position="16"/>
        <end position="506"/>
    </location>
</feature>
<dbReference type="SUPFAM" id="SSF51905">
    <property type="entry name" value="FAD/NAD(P)-binding domain"/>
    <property type="match status" value="1"/>
</dbReference>
<dbReference type="AlphaFoldDB" id="A0A485KCZ4"/>
<evidence type="ECO:0000259" key="2">
    <source>
        <dbReference type="Pfam" id="PF01593"/>
    </source>
</evidence>
<keyword evidence="5" id="KW-1185">Reference proteome</keyword>
<feature type="domain" description="Amine oxidase" evidence="2">
    <location>
        <begin position="33"/>
        <end position="328"/>
    </location>
</feature>
<dbReference type="EMBL" id="VJMH01000822">
    <property type="protein sequence ID" value="KAF0714339.1"/>
    <property type="molecule type" value="Genomic_DNA"/>
</dbReference>